<organism evidence="5 6">
    <name type="scientific">Micromonospora echinospora</name>
    <name type="common">Micromonospora purpurea</name>
    <dbReference type="NCBI Taxonomy" id="1877"/>
    <lineage>
        <taxon>Bacteria</taxon>
        <taxon>Bacillati</taxon>
        <taxon>Actinomycetota</taxon>
        <taxon>Actinomycetes</taxon>
        <taxon>Micromonosporales</taxon>
        <taxon>Micromonosporaceae</taxon>
        <taxon>Micromonospora</taxon>
    </lineage>
</organism>
<sequence length="135" mass="15061">MRIDPRSHTPIYIQLADLLRAKIESGEFAPGSTLPSELQLSQEHEIGRESVRMAVALLRSEGLLRTSRGRGTWVREAPQREHVELTPGSSAIARMPSNRERREMDLDEGVPVIEIRSAEGDVTVLPGDQTELVRP</sequence>
<feature type="domain" description="HTH gntR-type" evidence="4">
    <location>
        <begin position="9"/>
        <end position="77"/>
    </location>
</feature>
<name>A0A1C4XF42_MICEC</name>
<keyword evidence="1" id="KW-0805">Transcription regulation</keyword>
<keyword evidence="6" id="KW-1185">Reference proteome</keyword>
<protein>
    <submittedName>
        <fullName evidence="5">GntR family transcriptional regulator</fullName>
    </submittedName>
</protein>
<dbReference type="InterPro" id="IPR000524">
    <property type="entry name" value="Tscrpt_reg_HTH_GntR"/>
</dbReference>
<dbReference type="AlphaFoldDB" id="A0A1C4XF42"/>
<keyword evidence="3" id="KW-0804">Transcription</keyword>
<dbReference type="PANTHER" id="PTHR44846:SF17">
    <property type="entry name" value="GNTR-FAMILY TRANSCRIPTIONAL REGULATOR"/>
    <property type="match status" value="1"/>
</dbReference>
<dbReference type="GO" id="GO:0045892">
    <property type="term" value="P:negative regulation of DNA-templated transcription"/>
    <property type="evidence" value="ECO:0007669"/>
    <property type="project" value="TreeGrafter"/>
</dbReference>
<dbReference type="Gene3D" id="1.10.10.10">
    <property type="entry name" value="Winged helix-like DNA-binding domain superfamily/Winged helix DNA-binding domain"/>
    <property type="match status" value="1"/>
</dbReference>
<evidence type="ECO:0000256" key="3">
    <source>
        <dbReference type="ARBA" id="ARBA00023163"/>
    </source>
</evidence>
<proteinExistence type="predicted"/>
<dbReference type="PRINTS" id="PR00035">
    <property type="entry name" value="HTHGNTR"/>
</dbReference>
<reference evidence="6" key="1">
    <citation type="submission" date="2016-06" db="EMBL/GenBank/DDBJ databases">
        <authorList>
            <person name="Varghese N."/>
            <person name="Submissions Spin"/>
        </authorList>
    </citation>
    <scope>NUCLEOTIDE SEQUENCE [LARGE SCALE GENOMIC DNA]</scope>
    <source>
        <strain evidence="6">DSM 43816</strain>
    </source>
</reference>
<dbReference type="InterPro" id="IPR036388">
    <property type="entry name" value="WH-like_DNA-bd_sf"/>
</dbReference>
<dbReference type="GO" id="GO:0003700">
    <property type="term" value="F:DNA-binding transcription factor activity"/>
    <property type="evidence" value="ECO:0007669"/>
    <property type="project" value="InterPro"/>
</dbReference>
<keyword evidence="2" id="KW-0238">DNA-binding</keyword>
<dbReference type="Proteomes" id="UP000198253">
    <property type="component" value="Chromosome I"/>
</dbReference>
<dbReference type="GO" id="GO:0003677">
    <property type="term" value="F:DNA binding"/>
    <property type="evidence" value="ECO:0007669"/>
    <property type="project" value="UniProtKB-KW"/>
</dbReference>
<dbReference type="PROSITE" id="PS50949">
    <property type="entry name" value="HTH_GNTR"/>
    <property type="match status" value="1"/>
</dbReference>
<dbReference type="Pfam" id="PF00392">
    <property type="entry name" value="GntR"/>
    <property type="match status" value="1"/>
</dbReference>
<dbReference type="InterPro" id="IPR036390">
    <property type="entry name" value="WH_DNA-bd_sf"/>
</dbReference>
<dbReference type="InParanoid" id="A0A1C4XF42"/>
<dbReference type="SMART" id="SM00345">
    <property type="entry name" value="HTH_GNTR"/>
    <property type="match status" value="1"/>
</dbReference>
<dbReference type="InterPro" id="IPR050679">
    <property type="entry name" value="Bact_HTH_transcr_reg"/>
</dbReference>
<dbReference type="SUPFAM" id="SSF46785">
    <property type="entry name" value="Winged helix' DNA-binding domain"/>
    <property type="match status" value="1"/>
</dbReference>
<evidence type="ECO:0000256" key="1">
    <source>
        <dbReference type="ARBA" id="ARBA00023015"/>
    </source>
</evidence>
<dbReference type="OrthoDB" id="4558810at2"/>
<dbReference type="RefSeq" id="WP_088982175.1">
    <property type="nucleotide sequence ID" value="NZ_LT607413.1"/>
</dbReference>
<gene>
    <name evidence="5" type="ORF">GA0070618_3002</name>
</gene>
<evidence type="ECO:0000259" key="4">
    <source>
        <dbReference type="PROSITE" id="PS50949"/>
    </source>
</evidence>
<evidence type="ECO:0000313" key="5">
    <source>
        <dbReference type="EMBL" id="SCF07149.1"/>
    </source>
</evidence>
<dbReference type="PANTHER" id="PTHR44846">
    <property type="entry name" value="MANNOSYL-D-GLYCERATE TRANSPORT/METABOLISM SYSTEM REPRESSOR MNGR-RELATED"/>
    <property type="match status" value="1"/>
</dbReference>
<evidence type="ECO:0000256" key="2">
    <source>
        <dbReference type="ARBA" id="ARBA00023125"/>
    </source>
</evidence>
<evidence type="ECO:0000313" key="6">
    <source>
        <dbReference type="Proteomes" id="UP000198253"/>
    </source>
</evidence>
<accession>A0A1C4XF42</accession>
<dbReference type="CDD" id="cd07377">
    <property type="entry name" value="WHTH_GntR"/>
    <property type="match status" value="1"/>
</dbReference>
<dbReference type="EMBL" id="LT607413">
    <property type="protein sequence ID" value="SCF07149.1"/>
    <property type="molecule type" value="Genomic_DNA"/>
</dbReference>